<evidence type="ECO:0000256" key="3">
    <source>
        <dbReference type="ARBA" id="ARBA00022553"/>
    </source>
</evidence>
<dbReference type="CDD" id="cd00130">
    <property type="entry name" value="PAS"/>
    <property type="match status" value="3"/>
</dbReference>
<dbReference type="InterPro" id="IPR035965">
    <property type="entry name" value="PAS-like_dom_sf"/>
</dbReference>
<evidence type="ECO:0000256" key="4">
    <source>
        <dbReference type="ARBA" id="ARBA00022679"/>
    </source>
</evidence>
<dbReference type="InterPro" id="IPR052162">
    <property type="entry name" value="Sensor_kinase/Photoreceptor"/>
</dbReference>
<organism evidence="9 10">
    <name type="scientific">Pontibacter aydingkolensis</name>
    <dbReference type="NCBI Taxonomy" id="1911536"/>
    <lineage>
        <taxon>Bacteria</taxon>
        <taxon>Pseudomonadati</taxon>
        <taxon>Bacteroidota</taxon>
        <taxon>Cytophagia</taxon>
        <taxon>Cytophagales</taxon>
        <taxon>Hymenobacteraceae</taxon>
        <taxon>Pontibacter</taxon>
    </lineage>
</organism>
<name>A0ABS7CR77_9BACT</name>
<keyword evidence="10" id="KW-1185">Reference proteome</keyword>
<evidence type="ECO:0000256" key="5">
    <source>
        <dbReference type="ARBA" id="ARBA00022777"/>
    </source>
</evidence>
<dbReference type="InterPro" id="IPR001610">
    <property type="entry name" value="PAC"/>
</dbReference>
<dbReference type="InterPro" id="IPR013655">
    <property type="entry name" value="PAS_fold_3"/>
</dbReference>
<dbReference type="RefSeq" id="WP_219876241.1">
    <property type="nucleotide sequence ID" value="NZ_JAHYXK010000003.1"/>
</dbReference>
<proteinExistence type="predicted"/>
<keyword evidence="4" id="KW-0808">Transferase</keyword>
<dbReference type="SUPFAM" id="SSF55785">
    <property type="entry name" value="PYP-like sensor domain (PAS domain)"/>
    <property type="match status" value="3"/>
</dbReference>
<keyword evidence="5" id="KW-0418">Kinase</keyword>
<dbReference type="InterPro" id="IPR013656">
    <property type="entry name" value="PAS_4"/>
</dbReference>
<dbReference type="PROSITE" id="PS50112">
    <property type="entry name" value="PAS"/>
    <property type="match status" value="1"/>
</dbReference>
<evidence type="ECO:0000256" key="1">
    <source>
        <dbReference type="ARBA" id="ARBA00000085"/>
    </source>
</evidence>
<gene>
    <name evidence="9" type="ORF">K0O23_04670</name>
</gene>
<evidence type="ECO:0000313" key="9">
    <source>
        <dbReference type="EMBL" id="MBW7466352.1"/>
    </source>
</evidence>
<protein>
    <recommendedName>
        <fullName evidence="2">histidine kinase</fullName>
        <ecNumber evidence="2">2.7.13.3</ecNumber>
    </recommendedName>
</protein>
<dbReference type="EMBL" id="JAHYXK010000003">
    <property type="protein sequence ID" value="MBW7466352.1"/>
    <property type="molecule type" value="Genomic_DNA"/>
</dbReference>
<dbReference type="Gene3D" id="3.30.450.20">
    <property type="entry name" value="PAS domain"/>
    <property type="match status" value="3"/>
</dbReference>
<dbReference type="Proteomes" id="UP000813018">
    <property type="component" value="Unassembled WGS sequence"/>
</dbReference>
<evidence type="ECO:0000256" key="2">
    <source>
        <dbReference type="ARBA" id="ARBA00012438"/>
    </source>
</evidence>
<dbReference type="PROSITE" id="PS50113">
    <property type="entry name" value="PAC"/>
    <property type="match status" value="1"/>
</dbReference>
<comment type="catalytic activity">
    <reaction evidence="1">
        <text>ATP + protein L-histidine = ADP + protein N-phospho-L-histidine.</text>
        <dbReference type="EC" id="2.7.13.3"/>
    </reaction>
</comment>
<dbReference type="InterPro" id="IPR000700">
    <property type="entry name" value="PAS-assoc_C"/>
</dbReference>
<accession>A0ABS7CR77</accession>
<dbReference type="SMART" id="SM00086">
    <property type="entry name" value="PAC"/>
    <property type="match status" value="3"/>
</dbReference>
<evidence type="ECO:0000259" key="7">
    <source>
        <dbReference type="PROSITE" id="PS50112"/>
    </source>
</evidence>
<dbReference type="InterPro" id="IPR000014">
    <property type="entry name" value="PAS"/>
</dbReference>
<dbReference type="EC" id="2.7.13.3" evidence="2"/>
<sequence length="418" mass="48135">MLDLYKLLVHLPDAVVLLSPDLKVLEATDEYLRVTLRSREQLIGKDFLKEFPDNPKEPESKNEQLLRKSLETALRTKKPDNLDVLRYDIPRSDGSFDVRYWEAVHTPVLDEAGNVSFIIQKTSDITERELNKHALAVQESKFRFMADAMPQLIYMTDENGTITYYNKRWFDYTGNSASDLQWEKSIHPDDLEVLKSKWKEAQRSVTPLQAEVRMKDAEGRYRWHLTRAVPMRGEDGKVMMWVGSSTDIHETRLLVQELLSSNEQMVTMADQLQETYQKAEAERKIMEQLIQKAPFFCCILKGAAHRFELANENYQKLMPAKDLIGKTVVEALPEVVEQGFIAILDKVYQTGEEFVAENMPVKLDRYNTGKLEDVYVTFIYQAMRNEYGEIVGILVFGHDVTEQALLINKAKALGISLA</sequence>
<reference evidence="9 10" key="1">
    <citation type="journal article" date="2016" name="Int. J. Syst. Evol. Microbiol.">
        <title>Pontibacter aydingkolensis sp. nov., isolated from soil of a salt lake.</title>
        <authorList>
            <person name="Osman G."/>
            <person name="Zhang T."/>
            <person name="Lou K."/>
            <person name="Gao Y."/>
            <person name="Chang W."/>
            <person name="Lin Q."/>
            <person name="Yang H.M."/>
            <person name="Huo X.D."/>
            <person name="Wang N."/>
        </authorList>
    </citation>
    <scope>NUCLEOTIDE SEQUENCE [LARGE SCALE GENOMIC DNA]</scope>
    <source>
        <strain evidence="9 10">KACC 19255</strain>
    </source>
</reference>
<comment type="caution">
    <text evidence="9">The sequence shown here is derived from an EMBL/GenBank/DDBJ whole genome shotgun (WGS) entry which is preliminary data.</text>
</comment>
<keyword evidence="6" id="KW-0175">Coiled coil</keyword>
<feature type="coiled-coil region" evidence="6">
    <location>
        <begin position="262"/>
        <end position="292"/>
    </location>
</feature>
<evidence type="ECO:0000313" key="10">
    <source>
        <dbReference type="Proteomes" id="UP000813018"/>
    </source>
</evidence>
<dbReference type="Pfam" id="PF08447">
    <property type="entry name" value="PAS_3"/>
    <property type="match status" value="1"/>
</dbReference>
<dbReference type="Pfam" id="PF08448">
    <property type="entry name" value="PAS_4"/>
    <property type="match status" value="2"/>
</dbReference>
<feature type="domain" description="PAS" evidence="7">
    <location>
        <begin position="138"/>
        <end position="180"/>
    </location>
</feature>
<dbReference type="PANTHER" id="PTHR43304:SF1">
    <property type="entry name" value="PAC DOMAIN-CONTAINING PROTEIN"/>
    <property type="match status" value="1"/>
</dbReference>
<dbReference type="NCBIfam" id="TIGR00229">
    <property type="entry name" value="sensory_box"/>
    <property type="match status" value="1"/>
</dbReference>
<keyword evidence="3" id="KW-0597">Phosphoprotein</keyword>
<dbReference type="PANTHER" id="PTHR43304">
    <property type="entry name" value="PHYTOCHROME-LIKE PROTEIN CPH1"/>
    <property type="match status" value="1"/>
</dbReference>
<evidence type="ECO:0000256" key="6">
    <source>
        <dbReference type="SAM" id="Coils"/>
    </source>
</evidence>
<feature type="domain" description="PAC" evidence="8">
    <location>
        <begin position="208"/>
        <end position="260"/>
    </location>
</feature>
<dbReference type="SMART" id="SM00091">
    <property type="entry name" value="PAS"/>
    <property type="match status" value="3"/>
</dbReference>
<evidence type="ECO:0000259" key="8">
    <source>
        <dbReference type="PROSITE" id="PS50113"/>
    </source>
</evidence>